<dbReference type="EMBL" id="JBHLXP010000005">
    <property type="protein sequence ID" value="MFC0049974.1"/>
    <property type="molecule type" value="Genomic_DNA"/>
</dbReference>
<comment type="subunit">
    <text evidence="10">Heterotrimer of RecB, RecC and RecD. All subunits contribute to DNA-binding.</text>
</comment>
<dbReference type="PANTHER" id="PTHR30591">
    <property type="entry name" value="RECBCD ENZYME SUBUNIT RECC"/>
    <property type="match status" value="1"/>
</dbReference>
<dbReference type="InterPro" id="IPR041500">
    <property type="entry name" value="RecC_C"/>
</dbReference>
<dbReference type="Proteomes" id="UP001589813">
    <property type="component" value="Unassembled WGS sequence"/>
</dbReference>
<keyword evidence="2 10" id="KW-0547">Nucleotide-binding</keyword>
<dbReference type="InterPro" id="IPR011335">
    <property type="entry name" value="Restrct_endonuc-II-like"/>
</dbReference>
<dbReference type="PIRSF" id="PIRSF000980">
    <property type="entry name" value="RecC"/>
    <property type="match status" value="1"/>
</dbReference>
<dbReference type="InterPro" id="IPR013986">
    <property type="entry name" value="DExx_box_DNA_helicase_dom_sf"/>
</dbReference>
<dbReference type="SUPFAM" id="SSF52540">
    <property type="entry name" value="P-loop containing nucleoside triphosphate hydrolases"/>
    <property type="match status" value="2"/>
</dbReference>
<dbReference type="GO" id="GO:0008854">
    <property type="term" value="F:exodeoxyribonuclease V activity"/>
    <property type="evidence" value="ECO:0007669"/>
    <property type="project" value="UniProtKB-EC"/>
</dbReference>
<comment type="miscellaneous">
    <text evidence="10">In the RecBCD complex, RecB has a slow 3'-5' helicase, an exonuclease activity and loads RecA onto ssDNA, RecD has a fast 5'-3' helicase activity, while RecC stimulates the ATPase and processivity of the RecB helicase and contributes to recognition of the Chi site.</text>
</comment>
<evidence type="ECO:0000256" key="9">
    <source>
        <dbReference type="ARBA" id="ARBA00023204"/>
    </source>
</evidence>
<dbReference type="RefSeq" id="WP_377246864.1">
    <property type="nucleotide sequence ID" value="NZ_JBHLXP010000005.1"/>
</dbReference>
<evidence type="ECO:0000313" key="12">
    <source>
        <dbReference type="EMBL" id="MFC0049974.1"/>
    </source>
</evidence>
<protein>
    <recommendedName>
        <fullName evidence="10">RecBCD enzyme subunit RecC</fullName>
    </recommendedName>
    <alternativeName>
        <fullName evidence="10">Exonuclease V subunit RecC</fullName>
        <shortName evidence="10">ExoV subunit RecC</shortName>
    </alternativeName>
    <alternativeName>
        <fullName evidence="10">Helicase/nuclease RecBCD subunit RecC</fullName>
    </alternativeName>
</protein>
<keyword evidence="1 10" id="KW-0540">Nuclease</keyword>
<dbReference type="Gene3D" id="1.10.10.160">
    <property type="match status" value="1"/>
</dbReference>
<dbReference type="Pfam" id="PF04257">
    <property type="entry name" value="Exonuc_V_gamma"/>
    <property type="match status" value="1"/>
</dbReference>
<keyword evidence="6 10" id="KW-0269">Exonuclease</keyword>
<evidence type="ECO:0000259" key="11">
    <source>
        <dbReference type="Pfam" id="PF17946"/>
    </source>
</evidence>
<evidence type="ECO:0000256" key="2">
    <source>
        <dbReference type="ARBA" id="ARBA00022741"/>
    </source>
</evidence>
<keyword evidence="9 10" id="KW-0234">DNA repair</keyword>
<evidence type="ECO:0000256" key="8">
    <source>
        <dbReference type="ARBA" id="ARBA00023125"/>
    </source>
</evidence>
<evidence type="ECO:0000256" key="1">
    <source>
        <dbReference type="ARBA" id="ARBA00022722"/>
    </source>
</evidence>
<dbReference type="Gene3D" id="3.40.50.10930">
    <property type="match status" value="1"/>
</dbReference>
<dbReference type="Gene3D" id="3.40.50.300">
    <property type="entry name" value="P-loop containing nucleotide triphosphate hydrolases"/>
    <property type="match status" value="2"/>
</dbReference>
<evidence type="ECO:0000256" key="5">
    <source>
        <dbReference type="ARBA" id="ARBA00022806"/>
    </source>
</evidence>
<dbReference type="InterPro" id="IPR027417">
    <property type="entry name" value="P-loop_NTPase"/>
</dbReference>
<keyword evidence="4 10" id="KW-0378">Hydrolase</keyword>
<sequence length="1175" mass="133419">MLTQKSSALTAGFMVVHANLPEQLRALCTAWMAAYPLDVFEAETILVQSNGIAQWLKLALAAEPAADGNGGLGIACGLRLAMPHRFVWQLYRWLLPDLAIPEQCAFDKDQLHWRLLRLLPELLQHAEFSTLAHYLADDSEQRKVDQLALKLADLFDQYQVYRADWLLLWQQGDDVLLDAHGQRQPLSDDNRWQAALWRAILADMELEERRFSRAVLQQECIRAAATFNQTNRPAQLPRRVMLFGISSMSQQSLEALAAIAPYTQILLAVHNPCQHYWADIIADKDLFRSMPGQTAHSRQQPKPDASGHPLLAAWGKQGRDYIRLLDQFDQTQQFRQLFRGERIDLFSDYDCSHLLGQLQQDILELRDLPHSRQHWPQLHRTQAQSLCFARCHSIVRELEVLHDDLLAQLSLDPTLQFSDIMVMVPDINEYAAAIHAVFGRYRRDDDRCIPFTIADQAATVQQPMLQALQYLLNIRQQRFYVSDIIDLLQVPELAAKFDLDAAGISKLSQWLMQAGAHWGLHSEQRQSIGIRYDYQQFSLFHALQRMLLGYALGDDVGIDQAESTGSDTVDSNGAPLGAVQGLEADCAGQLALLLQQLDHWWRQCATAQTAKDWYQQLLQLLEDFFRAETEQSLLLVQQLRDELGQWQQSCKQARLESTLALPLVADAWLGQFERNSLQQRFLSGAVNFASLLPMRAIPFRQVHLLGMQDGAFPRVQRRQDFDLMAAQYRPGDRSRRDDDRYLFLEAVLSARQRLRISWLGRSVHDNSEREPSVLVAQLRQHLAQGWQLAPEAGDDLLGLLTEDFPLKPYSQRYLSGELQTWQREWRSFYQPATAAQAQEVLPLQAPDQPLDLTQLADFLRDPVRCFFQQRLQVYFHAQTAPHQDDEAFALDGLSHWQLQQQLYSALSQRIRLEPALGQSRSVQLLEQQMQRAVAAGLLPVGAAGELIKHELLQQMPAQLQRFAAVLSRSQSLPRDFQQVYFAGVLELDDAQLACPVQDWLKQLRQDKDGVLWQVHLQAEALQRDGLWQCRPLLQPWLAAVLSAAAGQPVRQFIVAPDGDLCLPALPVGHAQLILQQLLRAYLQGQQQPLPFALTLASVLLQSKVDDKQLQKLQLLYEGSAFSAGLLGQNAYLRRAFASFDAFWQPELSPLLATQLLGPLLEVLQQTAVSIDSGAN</sequence>
<keyword evidence="13" id="KW-1185">Reference proteome</keyword>
<evidence type="ECO:0000256" key="7">
    <source>
        <dbReference type="ARBA" id="ARBA00022840"/>
    </source>
</evidence>
<dbReference type="InterPro" id="IPR006697">
    <property type="entry name" value="RecC"/>
</dbReference>
<keyword evidence="5 10" id="KW-0347">Helicase</keyword>
<dbReference type="Gene3D" id="1.10.10.990">
    <property type="match status" value="1"/>
</dbReference>
<evidence type="ECO:0000256" key="6">
    <source>
        <dbReference type="ARBA" id="ARBA00022839"/>
    </source>
</evidence>
<keyword evidence="7 10" id="KW-0067">ATP-binding</keyword>
<dbReference type="SUPFAM" id="SSF52980">
    <property type="entry name" value="Restriction endonuclease-like"/>
    <property type="match status" value="1"/>
</dbReference>
<evidence type="ECO:0000256" key="10">
    <source>
        <dbReference type="HAMAP-Rule" id="MF_01486"/>
    </source>
</evidence>
<gene>
    <name evidence="10 12" type="primary">recC</name>
    <name evidence="12" type="ORF">ACFFJP_16855</name>
</gene>
<dbReference type="PANTHER" id="PTHR30591:SF1">
    <property type="entry name" value="RECBCD ENZYME SUBUNIT RECC"/>
    <property type="match status" value="1"/>
</dbReference>
<name>A0ABV6BHW1_9GAMM</name>
<dbReference type="HAMAP" id="MF_01486">
    <property type="entry name" value="RecC"/>
    <property type="match status" value="1"/>
</dbReference>
<evidence type="ECO:0000313" key="13">
    <source>
        <dbReference type="Proteomes" id="UP001589813"/>
    </source>
</evidence>
<organism evidence="12 13">
    <name type="scientific">Rheinheimera tilapiae</name>
    <dbReference type="NCBI Taxonomy" id="875043"/>
    <lineage>
        <taxon>Bacteria</taxon>
        <taxon>Pseudomonadati</taxon>
        <taxon>Pseudomonadota</taxon>
        <taxon>Gammaproteobacteria</taxon>
        <taxon>Chromatiales</taxon>
        <taxon>Chromatiaceae</taxon>
        <taxon>Rheinheimera</taxon>
    </lineage>
</organism>
<proteinExistence type="inferred from homology"/>
<keyword evidence="3 10" id="KW-0227">DNA damage</keyword>
<evidence type="ECO:0000256" key="4">
    <source>
        <dbReference type="ARBA" id="ARBA00022801"/>
    </source>
</evidence>
<dbReference type="Pfam" id="PF17946">
    <property type="entry name" value="RecC_C"/>
    <property type="match status" value="1"/>
</dbReference>
<comment type="function">
    <text evidence="10">A helicase/nuclease that prepares dsDNA breaks (DSB) for recombinational DNA repair. Binds to DSBs and unwinds DNA via a highly rapid and processive ATP-dependent bidirectional helicase activity. Unwinds dsDNA until it encounters a Chi (crossover hotspot instigator) sequence from the 3' direction. Cuts ssDNA a few nucleotides 3' to the Chi site. The properties and activities of the enzyme are changed at Chi. The Chi-altered holoenzyme produces a long 3'-ssDNA overhang and facilitates RecA-binding to the ssDNA for homologous DNA recombination and repair. Holoenzyme degrades any linearized DNA that is unable to undergo homologous recombination. In the holoenzyme this subunit recognizes the wild-type Chi sequence, and when added to isolated RecB increases its ATP-dependent helicase processivity.</text>
</comment>
<evidence type="ECO:0000256" key="3">
    <source>
        <dbReference type="ARBA" id="ARBA00022763"/>
    </source>
</evidence>
<comment type="caution">
    <text evidence="12">The sequence shown here is derived from an EMBL/GenBank/DDBJ whole genome shotgun (WGS) entry which is preliminary data.</text>
</comment>
<reference evidence="12 13" key="1">
    <citation type="submission" date="2024-09" db="EMBL/GenBank/DDBJ databases">
        <authorList>
            <person name="Sun Q."/>
            <person name="Mori K."/>
        </authorList>
    </citation>
    <scope>NUCLEOTIDE SEQUENCE [LARGE SCALE GENOMIC DNA]</scope>
    <source>
        <strain evidence="12 13">KCTC 23315</strain>
    </source>
</reference>
<keyword evidence="8 10" id="KW-0238">DNA-binding</keyword>
<feature type="domain" description="RecC C-terminal" evidence="11">
    <location>
        <begin position="848"/>
        <end position="1100"/>
    </location>
</feature>
<accession>A0ABV6BHW1</accession>
<comment type="similarity">
    <text evidence="10">Belongs to the RecC family.</text>
</comment>
<dbReference type="NCBIfam" id="TIGR01450">
    <property type="entry name" value="recC"/>
    <property type="match status" value="1"/>
</dbReference>